<dbReference type="PANTHER" id="PTHR43537">
    <property type="entry name" value="TRANSCRIPTIONAL REGULATOR, GNTR FAMILY"/>
    <property type="match status" value="1"/>
</dbReference>
<dbReference type="SUPFAM" id="SSF48008">
    <property type="entry name" value="GntR ligand-binding domain-like"/>
    <property type="match status" value="1"/>
</dbReference>
<organism evidence="5 6">
    <name type="scientific">Plasticicumulans lactativorans</name>
    <dbReference type="NCBI Taxonomy" id="1133106"/>
    <lineage>
        <taxon>Bacteria</taxon>
        <taxon>Pseudomonadati</taxon>
        <taxon>Pseudomonadota</taxon>
        <taxon>Gammaproteobacteria</taxon>
        <taxon>Candidatus Competibacteraceae</taxon>
        <taxon>Plasticicumulans</taxon>
    </lineage>
</organism>
<dbReference type="Gene3D" id="1.20.120.530">
    <property type="entry name" value="GntR ligand-binding domain-like"/>
    <property type="match status" value="1"/>
</dbReference>
<dbReference type="OrthoDB" id="9799812at2"/>
<keyword evidence="6" id="KW-1185">Reference proteome</keyword>
<dbReference type="SUPFAM" id="SSF46785">
    <property type="entry name" value="Winged helix' DNA-binding domain"/>
    <property type="match status" value="1"/>
</dbReference>
<dbReference type="CDD" id="cd07377">
    <property type="entry name" value="WHTH_GntR"/>
    <property type="match status" value="1"/>
</dbReference>
<dbReference type="Gene3D" id="1.10.10.10">
    <property type="entry name" value="Winged helix-like DNA-binding domain superfamily/Winged helix DNA-binding domain"/>
    <property type="match status" value="1"/>
</dbReference>
<gene>
    <name evidence="5" type="ORF">EV699_10361</name>
</gene>
<dbReference type="GO" id="GO:0003677">
    <property type="term" value="F:DNA binding"/>
    <property type="evidence" value="ECO:0007669"/>
    <property type="project" value="UniProtKB-KW"/>
</dbReference>
<evidence type="ECO:0000256" key="3">
    <source>
        <dbReference type="ARBA" id="ARBA00023163"/>
    </source>
</evidence>
<dbReference type="PRINTS" id="PR00035">
    <property type="entry name" value="HTHGNTR"/>
</dbReference>
<dbReference type="Pfam" id="PF00392">
    <property type="entry name" value="GntR"/>
    <property type="match status" value="1"/>
</dbReference>
<evidence type="ECO:0000313" key="5">
    <source>
        <dbReference type="EMBL" id="TCO83016.1"/>
    </source>
</evidence>
<dbReference type="InterPro" id="IPR036390">
    <property type="entry name" value="WH_DNA-bd_sf"/>
</dbReference>
<evidence type="ECO:0000313" key="6">
    <source>
        <dbReference type="Proteomes" id="UP000295765"/>
    </source>
</evidence>
<dbReference type="PROSITE" id="PS50949">
    <property type="entry name" value="HTH_GNTR"/>
    <property type="match status" value="1"/>
</dbReference>
<dbReference type="AlphaFoldDB" id="A0A4R2LEC9"/>
<keyword evidence="3" id="KW-0804">Transcription</keyword>
<protein>
    <submittedName>
        <fullName evidence="5">DNA-binding GntR family transcriptional regulator</fullName>
    </submittedName>
</protein>
<evidence type="ECO:0000256" key="1">
    <source>
        <dbReference type="ARBA" id="ARBA00023015"/>
    </source>
</evidence>
<keyword evidence="1" id="KW-0805">Transcription regulation</keyword>
<name>A0A4R2LEC9_9GAMM</name>
<dbReference type="InterPro" id="IPR036388">
    <property type="entry name" value="WH-like_DNA-bd_sf"/>
</dbReference>
<evidence type="ECO:0000256" key="2">
    <source>
        <dbReference type="ARBA" id="ARBA00023125"/>
    </source>
</evidence>
<dbReference type="InterPro" id="IPR000524">
    <property type="entry name" value="Tscrpt_reg_HTH_GntR"/>
</dbReference>
<dbReference type="Proteomes" id="UP000295765">
    <property type="component" value="Unassembled WGS sequence"/>
</dbReference>
<dbReference type="Pfam" id="PF07729">
    <property type="entry name" value="FCD"/>
    <property type="match status" value="1"/>
</dbReference>
<dbReference type="InterPro" id="IPR008920">
    <property type="entry name" value="TF_FadR/GntR_C"/>
</dbReference>
<proteinExistence type="predicted"/>
<comment type="caution">
    <text evidence="5">The sequence shown here is derived from an EMBL/GenBank/DDBJ whole genome shotgun (WGS) entry which is preliminary data.</text>
</comment>
<dbReference type="SMART" id="SM00345">
    <property type="entry name" value="HTH_GNTR"/>
    <property type="match status" value="1"/>
</dbReference>
<evidence type="ECO:0000259" key="4">
    <source>
        <dbReference type="PROSITE" id="PS50949"/>
    </source>
</evidence>
<dbReference type="InterPro" id="IPR011711">
    <property type="entry name" value="GntR_C"/>
</dbReference>
<sequence>MSSKIVSVALYQEVAQRLRELIYGGRFKAGELIDENALSEEFGISRTPIREALKALAVEGLVVLVPRRGCFVKEMTERDLDEIFPVMAMLEGRCARDAVLKCTPEDIRRLDDLHAQLEVHAAAGDRSAYYEVNYLFHAAVQKLAGNPWLQRITDELRKFLKLQRGRQINLPGRMQASLNEHRMIMETFHQRDAEGAARIMEFHLMQQRRALAEYDARMAADSAVGDRSSG</sequence>
<feature type="domain" description="HTH gntR-type" evidence="4">
    <location>
        <begin position="8"/>
        <end position="75"/>
    </location>
</feature>
<dbReference type="RefSeq" id="WP_132538669.1">
    <property type="nucleotide sequence ID" value="NZ_SLWY01000003.1"/>
</dbReference>
<reference evidence="5 6" key="1">
    <citation type="submission" date="2019-03" db="EMBL/GenBank/DDBJ databases">
        <title>Genomic Encyclopedia of Type Strains, Phase IV (KMG-IV): sequencing the most valuable type-strain genomes for metagenomic binning, comparative biology and taxonomic classification.</title>
        <authorList>
            <person name="Goeker M."/>
        </authorList>
    </citation>
    <scope>NUCLEOTIDE SEQUENCE [LARGE SCALE GENOMIC DNA]</scope>
    <source>
        <strain evidence="5 6">DSM 25287</strain>
    </source>
</reference>
<dbReference type="EMBL" id="SLWY01000003">
    <property type="protein sequence ID" value="TCO83016.1"/>
    <property type="molecule type" value="Genomic_DNA"/>
</dbReference>
<dbReference type="GO" id="GO:0003700">
    <property type="term" value="F:DNA-binding transcription factor activity"/>
    <property type="evidence" value="ECO:0007669"/>
    <property type="project" value="InterPro"/>
</dbReference>
<keyword evidence="2 5" id="KW-0238">DNA-binding</keyword>
<dbReference type="PANTHER" id="PTHR43537:SF50">
    <property type="entry name" value="TRANSCRIPTIONAL REGULATORY PROTEIN"/>
    <property type="match status" value="1"/>
</dbReference>
<dbReference type="SMART" id="SM00895">
    <property type="entry name" value="FCD"/>
    <property type="match status" value="1"/>
</dbReference>
<accession>A0A4R2LEC9</accession>